<protein>
    <submittedName>
        <fullName evidence="1">Uncharacterized protein</fullName>
    </submittedName>
</protein>
<dbReference type="AlphaFoldDB" id="A0A1L9BCM1"/>
<name>A0A1L9BCM1_9BACT</name>
<dbReference type="STRING" id="83449.BON30_12855"/>
<reference evidence="2" key="1">
    <citation type="submission" date="2016-11" db="EMBL/GenBank/DDBJ databases">
        <authorList>
            <person name="Shukria A."/>
            <person name="Stevens D.C."/>
        </authorList>
    </citation>
    <scope>NUCLEOTIDE SEQUENCE [LARGE SCALE GENOMIC DNA]</scope>
    <source>
        <strain evidence="2">Cbfe23</strain>
    </source>
</reference>
<sequence length="161" mass="18476">MFLQAPTEASMESLADMMETGQEQLFHEWRERVLRHHAPGPLSEPELADHIPDFLRQVIAALRREEEGVEPKTHRVGPLGWEHGEQRFLIGFTLYNIVREYGVLHDCIFELVENRGHGLIRLEEARILAQCFTRAIAEAVAHYLRMRERELQGGEAAPAVS</sequence>
<dbReference type="Proteomes" id="UP000182229">
    <property type="component" value="Unassembled WGS sequence"/>
</dbReference>
<keyword evidence="2" id="KW-1185">Reference proteome</keyword>
<accession>A0A1L9BCM1</accession>
<comment type="caution">
    <text evidence="1">The sequence shown here is derived from an EMBL/GenBank/DDBJ whole genome shotgun (WGS) entry which is preliminary data.</text>
</comment>
<reference evidence="1 2" key="2">
    <citation type="submission" date="2016-12" db="EMBL/GenBank/DDBJ databases">
        <title>Draft Genome Sequence of Cystobacter ferrugineus Strain Cbfe23.</title>
        <authorList>
            <person name="Akbar S."/>
            <person name="Dowd S.E."/>
            <person name="Stevens D.C."/>
        </authorList>
    </citation>
    <scope>NUCLEOTIDE SEQUENCE [LARGE SCALE GENOMIC DNA]</scope>
    <source>
        <strain evidence="1 2">Cbfe23</strain>
    </source>
</reference>
<gene>
    <name evidence="1" type="ORF">BON30_12855</name>
</gene>
<proteinExistence type="predicted"/>
<dbReference type="EMBL" id="MPIN01000003">
    <property type="protein sequence ID" value="OJH39963.1"/>
    <property type="molecule type" value="Genomic_DNA"/>
</dbReference>
<organism evidence="1 2">
    <name type="scientific">Cystobacter ferrugineus</name>
    <dbReference type="NCBI Taxonomy" id="83449"/>
    <lineage>
        <taxon>Bacteria</taxon>
        <taxon>Pseudomonadati</taxon>
        <taxon>Myxococcota</taxon>
        <taxon>Myxococcia</taxon>
        <taxon>Myxococcales</taxon>
        <taxon>Cystobacterineae</taxon>
        <taxon>Archangiaceae</taxon>
        <taxon>Cystobacter</taxon>
    </lineage>
</organism>
<evidence type="ECO:0000313" key="1">
    <source>
        <dbReference type="EMBL" id="OJH39963.1"/>
    </source>
</evidence>
<evidence type="ECO:0000313" key="2">
    <source>
        <dbReference type="Proteomes" id="UP000182229"/>
    </source>
</evidence>